<dbReference type="Proteomes" id="UP001381693">
    <property type="component" value="Unassembled WGS sequence"/>
</dbReference>
<feature type="non-terminal residue" evidence="1">
    <location>
        <position position="1"/>
    </location>
</feature>
<name>A0AAN8WB11_HALRR</name>
<keyword evidence="2" id="KW-1185">Reference proteome</keyword>
<sequence length="147" mass="15601">LLASATSTPRVLDSSILGALNMDNLDCTAESGQRGEGSNVLEGITGVEISSFSALDSSTPSPPSSPSRLLQQSDNQWLNNEVNDFSLSSLLGHLESPVKGSSLRGISQSNPHETLMPSLMAVYNENSVDFTAKFAEMKALASQAYKH</sequence>
<reference evidence="1 2" key="1">
    <citation type="submission" date="2023-11" db="EMBL/GenBank/DDBJ databases">
        <title>Halocaridina rubra genome assembly.</title>
        <authorList>
            <person name="Smith C."/>
        </authorList>
    </citation>
    <scope>NUCLEOTIDE SEQUENCE [LARGE SCALE GENOMIC DNA]</scope>
    <source>
        <strain evidence="1">EP-1</strain>
        <tissue evidence="1">Whole</tissue>
    </source>
</reference>
<dbReference type="EMBL" id="JAXCGZ010022769">
    <property type="protein sequence ID" value="KAK7024421.1"/>
    <property type="molecule type" value="Genomic_DNA"/>
</dbReference>
<gene>
    <name evidence="1" type="ORF">SK128_027324</name>
</gene>
<organism evidence="1 2">
    <name type="scientific">Halocaridina rubra</name>
    <name type="common">Hawaiian red shrimp</name>
    <dbReference type="NCBI Taxonomy" id="373956"/>
    <lineage>
        <taxon>Eukaryota</taxon>
        <taxon>Metazoa</taxon>
        <taxon>Ecdysozoa</taxon>
        <taxon>Arthropoda</taxon>
        <taxon>Crustacea</taxon>
        <taxon>Multicrustacea</taxon>
        <taxon>Malacostraca</taxon>
        <taxon>Eumalacostraca</taxon>
        <taxon>Eucarida</taxon>
        <taxon>Decapoda</taxon>
        <taxon>Pleocyemata</taxon>
        <taxon>Caridea</taxon>
        <taxon>Atyoidea</taxon>
        <taxon>Atyidae</taxon>
        <taxon>Halocaridina</taxon>
    </lineage>
</organism>
<dbReference type="AlphaFoldDB" id="A0AAN8WB11"/>
<evidence type="ECO:0000313" key="1">
    <source>
        <dbReference type="EMBL" id="KAK7024421.1"/>
    </source>
</evidence>
<accession>A0AAN8WB11</accession>
<evidence type="ECO:0000313" key="2">
    <source>
        <dbReference type="Proteomes" id="UP001381693"/>
    </source>
</evidence>
<comment type="caution">
    <text evidence="1">The sequence shown here is derived from an EMBL/GenBank/DDBJ whole genome shotgun (WGS) entry which is preliminary data.</text>
</comment>
<proteinExistence type="predicted"/>
<protein>
    <submittedName>
        <fullName evidence="1">Uncharacterized protein</fullName>
    </submittedName>
</protein>